<keyword evidence="1" id="KW-1133">Transmembrane helix</keyword>
<name>A0A2M6ITJ7_9BACT</name>
<feature type="transmembrane region" description="Helical" evidence="1">
    <location>
        <begin position="21"/>
        <end position="39"/>
    </location>
</feature>
<dbReference type="Proteomes" id="UP000231056">
    <property type="component" value="Unassembled WGS sequence"/>
</dbReference>
<dbReference type="EMBL" id="PCVM01000082">
    <property type="protein sequence ID" value="PIQ73246.1"/>
    <property type="molecule type" value="Genomic_DNA"/>
</dbReference>
<sequence>MKDEKKKAVKTAKTSTIHPSNGLFAIVLVLVVMSAIQVFQTQQLLNAVLNGAVKVGAPSQGSSVGLPSQVGGC</sequence>
<gene>
    <name evidence="2" type="ORF">COV58_03555</name>
</gene>
<reference evidence="2 3" key="1">
    <citation type="submission" date="2017-09" db="EMBL/GenBank/DDBJ databases">
        <title>Depth-based differentiation of microbial function through sediment-hosted aquifers and enrichment of novel symbionts in the deep terrestrial subsurface.</title>
        <authorList>
            <person name="Probst A.J."/>
            <person name="Ladd B."/>
            <person name="Jarett J.K."/>
            <person name="Geller-Mcgrath D.E."/>
            <person name="Sieber C.M."/>
            <person name="Emerson J.B."/>
            <person name="Anantharaman K."/>
            <person name="Thomas B.C."/>
            <person name="Malmstrom R."/>
            <person name="Stieglmeier M."/>
            <person name="Klingl A."/>
            <person name="Woyke T."/>
            <person name="Ryan C.M."/>
            <person name="Banfield J.F."/>
        </authorList>
    </citation>
    <scope>NUCLEOTIDE SEQUENCE [LARGE SCALE GENOMIC DNA]</scope>
    <source>
        <strain evidence="2">CG11_big_fil_rev_8_21_14_0_20_36_8</strain>
    </source>
</reference>
<evidence type="ECO:0000313" key="2">
    <source>
        <dbReference type="EMBL" id="PIQ73246.1"/>
    </source>
</evidence>
<proteinExistence type="predicted"/>
<protein>
    <submittedName>
        <fullName evidence="2">Uncharacterized protein</fullName>
    </submittedName>
</protein>
<keyword evidence="1" id="KW-0812">Transmembrane</keyword>
<dbReference type="AlphaFoldDB" id="A0A2M6ITJ7"/>
<evidence type="ECO:0000313" key="3">
    <source>
        <dbReference type="Proteomes" id="UP000231056"/>
    </source>
</evidence>
<organism evidence="2 3">
    <name type="scientific">Candidatus Roizmanbacteria bacterium CG11_big_fil_rev_8_21_14_0_20_36_8</name>
    <dbReference type="NCBI Taxonomy" id="1974856"/>
    <lineage>
        <taxon>Bacteria</taxon>
        <taxon>Candidatus Roizmaniibacteriota</taxon>
    </lineage>
</organism>
<accession>A0A2M6ITJ7</accession>
<keyword evidence="1" id="KW-0472">Membrane</keyword>
<evidence type="ECO:0000256" key="1">
    <source>
        <dbReference type="SAM" id="Phobius"/>
    </source>
</evidence>
<comment type="caution">
    <text evidence="2">The sequence shown here is derived from an EMBL/GenBank/DDBJ whole genome shotgun (WGS) entry which is preliminary data.</text>
</comment>